<evidence type="ECO:0000313" key="3">
    <source>
        <dbReference type="Proteomes" id="UP001501490"/>
    </source>
</evidence>
<dbReference type="EMBL" id="BAABAB010000013">
    <property type="protein sequence ID" value="GAA3616445.1"/>
    <property type="molecule type" value="Genomic_DNA"/>
</dbReference>
<evidence type="ECO:0000256" key="1">
    <source>
        <dbReference type="SAM" id="MobiDB-lite"/>
    </source>
</evidence>
<name>A0ABP6ZSY9_9ACTN</name>
<organism evidence="2 3">
    <name type="scientific">Microlunatus ginsengisoli</name>
    <dbReference type="NCBI Taxonomy" id="363863"/>
    <lineage>
        <taxon>Bacteria</taxon>
        <taxon>Bacillati</taxon>
        <taxon>Actinomycetota</taxon>
        <taxon>Actinomycetes</taxon>
        <taxon>Propionibacteriales</taxon>
        <taxon>Propionibacteriaceae</taxon>
        <taxon>Microlunatus</taxon>
    </lineage>
</organism>
<keyword evidence="3" id="KW-1185">Reference proteome</keyword>
<comment type="caution">
    <text evidence="2">The sequence shown here is derived from an EMBL/GenBank/DDBJ whole genome shotgun (WGS) entry which is preliminary data.</text>
</comment>
<dbReference type="Proteomes" id="UP001501490">
    <property type="component" value="Unassembled WGS sequence"/>
</dbReference>
<sequence>MTTTGDPHPPGGSWTHSFEEDADGLEIYRPTLDYPFPPARRPRNRLIFGDGSVVEAEPGPDDRPRPSGALSAAGPRRFAGPGSGGIEIVDSSPEIIRIRRF</sequence>
<reference evidence="3" key="1">
    <citation type="journal article" date="2019" name="Int. J. Syst. Evol. Microbiol.">
        <title>The Global Catalogue of Microorganisms (GCM) 10K type strain sequencing project: providing services to taxonomists for standard genome sequencing and annotation.</title>
        <authorList>
            <consortium name="The Broad Institute Genomics Platform"/>
            <consortium name="The Broad Institute Genome Sequencing Center for Infectious Disease"/>
            <person name="Wu L."/>
            <person name="Ma J."/>
        </authorList>
    </citation>
    <scope>NUCLEOTIDE SEQUENCE [LARGE SCALE GENOMIC DNA]</scope>
    <source>
        <strain evidence="3">JCM 16929</strain>
    </source>
</reference>
<proteinExistence type="predicted"/>
<accession>A0ABP6ZSY9</accession>
<protein>
    <submittedName>
        <fullName evidence="2">Uncharacterized protein</fullName>
    </submittedName>
</protein>
<feature type="region of interest" description="Disordered" evidence="1">
    <location>
        <begin position="1"/>
        <end position="20"/>
    </location>
</feature>
<feature type="region of interest" description="Disordered" evidence="1">
    <location>
        <begin position="51"/>
        <end position="88"/>
    </location>
</feature>
<dbReference type="RefSeq" id="WP_344803616.1">
    <property type="nucleotide sequence ID" value="NZ_BAABAB010000013.1"/>
</dbReference>
<gene>
    <name evidence="2" type="ORF">GCM10022236_18180</name>
</gene>
<evidence type="ECO:0000313" key="2">
    <source>
        <dbReference type="EMBL" id="GAA3616445.1"/>
    </source>
</evidence>